<feature type="compositionally biased region" description="Polar residues" evidence="1">
    <location>
        <begin position="173"/>
        <end position="185"/>
    </location>
</feature>
<dbReference type="EMBL" id="OOIN01000002">
    <property type="protein sequence ID" value="SPO21114.1"/>
    <property type="molecule type" value="Genomic_DNA"/>
</dbReference>
<feature type="compositionally biased region" description="Low complexity" evidence="1">
    <location>
        <begin position="115"/>
        <end position="135"/>
    </location>
</feature>
<gene>
    <name evidence="2" type="ORF">UTRI_00591</name>
</gene>
<feature type="compositionally biased region" description="Basic and acidic residues" evidence="1">
    <location>
        <begin position="430"/>
        <end position="441"/>
    </location>
</feature>
<organism evidence="2 3">
    <name type="scientific">Ustilago trichophora</name>
    <dbReference type="NCBI Taxonomy" id="86804"/>
    <lineage>
        <taxon>Eukaryota</taxon>
        <taxon>Fungi</taxon>
        <taxon>Dikarya</taxon>
        <taxon>Basidiomycota</taxon>
        <taxon>Ustilaginomycotina</taxon>
        <taxon>Ustilaginomycetes</taxon>
        <taxon>Ustilaginales</taxon>
        <taxon>Ustilaginaceae</taxon>
        <taxon>Ustilago</taxon>
    </lineage>
</organism>
<dbReference type="Proteomes" id="UP000324022">
    <property type="component" value="Unassembled WGS sequence"/>
</dbReference>
<evidence type="ECO:0000256" key="1">
    <source>
        <dbReference type="SAM" id="MobiDB-lite"/>
    </source>
</evidence>
<keyword evidence="3" id="KW-1185">Reference proteome</keyword>
<sequence>MQSFSSSTISLPAGAEKKSKRNILRRLSLGKPKASSSSSNLAVSNSSANLASQSTATLTVPASEESVSRRAFDLFSSGPSRPTVDAYASMPSTPRTPKTPTHSMSSKLSFDTRSLRPSIRSRSASSAARTSTSSRAKGEEEVPPVPQVPKMFLIPDEVFVIAPSPSAFEPRTSESSSVATTSPMLSSFSSVSHRSSGSWLDNLGSPSSEDTPTFPKLSEERVAFPTASSICSRSSLDDIDDQMLLNLCEVPAHKSKSTRSDSEHNSIPTRPSRGHTRSVSQQASPPPVPALPASYARAHTRSGSAPLSLGPLPPQPDEPPTEAVLRRTSQIKKRYSRQGGSPLLNSNSPLMGHSDVVFTSPRQAPSTPKLDSVSSLRNIEAGLSLDSKMVRRNHKRSVSKGSGNKSLDSSFAMLKDVKLTPGHMATPTQEEPRELVSRFSEDSDSGSDDPRRLLSLLSPVLGSVAKMPPFLHNNTTTTATNINVAAPLSDTHDSRRNSGISGSKTPDMVAARTSSSSSSSYSDLSEIISVDETVFDLSRKSLDYKTVYALAQEYAKSSNSVSSISGSTRSLDVAKLGKKKLPPPPPSAKSANSGFSLWSGRAQRQLPDPVDRSYHLRKY</sequence>
<dbReference type="AlphaFoldDB" id="A0A5C3DRR4"/>
<feature type="compositionally biased region" description="Polar residues" evidence="1">
    <location>
        <begin position="1"/>
        <end position="10"/>
    </location>
</feature>
<feature type="compositionally biased region" description="Low complexity" evidence="1">
    <location>
        <begin position="186"/>
        <end position="198"/>
    </location>
</feature>
<feature type="region of interest" description="Disordered" evidence="1">
    <location>
        <begin position="166"/>
        <end position="235"/>
    </location>
</feature>
<feature type="region of interest" description="Disordered" evidence="1">
    <location>
        <begin position="1"/>
        <end position="149"/>
    </location>
</feature>
<feature type="compositionally biased region" description="Polar residues" evidence="1">
    <location>
        <begin position="90"/>
        <end position="111"/>
    </location>
</feature>
<feature type="region of interest" description="Disordered" evidence="1">
    <location>
        <begin position="387"/>
        <end position="452"/>
    </location>
</feature>
<feature type="compositionally biased region" description="Polar residues" evidence="1">
    <location>
        <begin position="399"/>
        <end position="409"/>
    </location>
</feature>
<name>A0A5C3DRR4_9BASI</name>
<dbReference type="OrthoDB" id="2553048at2759"/>
<proteinExistence type="predicted"/>
<evidence type="ECO:0000313" key="3">
    <source>
        <dbReference type="Proteomes" id="UP000324022"/>
    </source>
</evidence>
<protein>
    <submittedName>
        <fullName evidence="2">Uncharacterized protein</fullName>
    </submittedName>
</protein>
<feature type="region of interest" description="Disordered" evidence="1">
    <location>
        <begin position="485"/>
        <end position="520"/>
    </location>
</feature>
<accession>A0A5C3DRR4</accession>
<feature type="compositionally biased region" description="Low complexity" evidence="1">
    <location>
        <begin position="34"/>
        <end position="59"/>
    </location>
</feature>
<feature type="region of interest" description="Disordered" evidence="1">
    <location>
        <begin position="252"/>
        <end position="375"/>
    </location>
</feature>
<evidence type="ECO:0000313" key="2">
    <source>
        <dbReference type="EMBL" id="SPO21114.1"/>
    </source>
</evidence>
<feature type="compositionally biased region" description="Low complexity" evidence="1">
    <location>
        <begin position="291"/>
        <end position="310"/>
    </location>
</feature>
<reference evidence="2 3" key="1">
    <citation type="submission" date="2018-03" db="EMBL/GenBank/DDBJ databases">
        <authorList>
            <person name="Guldener U."/>
        </authorList>
    </citation>
    <scope>NUCLEOTIDE SEQUENCE [LARGE SCALE GENOMIC DNA]</scope>
    <source>
        <strain evidence="2 3">NBRC100155</strain>
    </source>
</reference>
<feature type="compositionally biased region" description="Basic and acidic residues" evidence="1">
    <location>
        <begin position="609"/>
        <end position="619"/>
    </location>
</feature>
<feature type="region of interest" description="Disordered" evidence="1">
    <location>
        <begin position="575"/>
        <end position="619"/>
    </location>
</feature>